<dbReference type="SUPFAM" id="SSF52540">
    <property type="entry name" value="P-loop containing nucleoside triphosphate hydrolases"/>
    <property type="match status" value="1"/>
</dbReference>
<accession>A0AAQ1UK58</accession>
<feature type="transmembrane region" description="Helical" evidence="4">
    <location>
        <begin position="243"/>
        <end position="264"/>
    </location>
</feature>
<dbReference type="InterPro" id="IPR027417">
    <property type="entry name" value="P-loop_NTPase"/>
</dbReference>
<dbReference type="InterPro" id="IPR000432">
    <property type="entry name" value="DNA_mismatch_repair_MutS_C"/>
</dbReference>
<feature type="domain" description="DNA mismatch repair proteins mutS family" evidence="5">
    <location>
        <begin position="426"/>
        <end position="601"/>
    </location>
</feature>
<dbReference type="Gene3D" id="1.10.1420.10">
    <property type="match status" value="1"/>
</dbReference>
<feature type="transmembrane region" description="Helical" evidence="4">
    <location>
        <begin position="330"/>
        <end position="349"/>
    </location>
</feature>
<organism evidence="6 7">
    <name type="scientific">Segatella buccae</name>
    <dbReference type="NCBI Taxonomy" id="28126"/>
    <lineage>
        <taxon>Bacteria</taxon>
        <taxon>Pseudomonadati</taxon>
        <taxon>Bacteroidota</taxon>
        <taxon>Bacteroidia</taxon>
        <taxon>Bacteroidales</taxon>
        <taxon>Prevotellaceae</taxon>
        <taxon>Segatella</taxon>
    </lineage>
</organism>
<dbReference type="GO" id="GO:0005829">
    <property type="term" value="C:cytosol"/>
    <property type="evidence" value="ECO:0007669"/>
    <property type="project" value="TreeGrafter"/>
</dbReference>
<keyword evidence="2" id="KW-0067">ATP-binding</keyword>
<dbReference type="Gene3D" id="3.40.50.300">
    <property type="entry name" value="P-loop containing nucleotide triphosphate hydrolases"/>
    <property type="match status" value="1"/>
</dbReference>
<dbReference type="Proteomes" id="UP000255283">
    <property type="component" value="Unassembled WGS sequence"/>
</dbReference>
<dbReference type="SMART" id="SM00534">
    <property type="entry name" value="MUTSac"/>
    <property type="match status" value="1"/>
</dbReference>
<dbReference type="GO" id="GO:0030983">
    <property type="term" value="F:mismatched DNA binding"/>
    <property type="evidence" value="ECO:0007669"/>
    <property type="project" value="InterPro"/>
</dbReference>
<evidence type="ECO:0000256" key="3">
    <source>
        <dbReference type="ARBA" id="ARBA00023125"/>
    </source>
</evidence>
<feature type="transmembrane region" description="Helical" evidence="4">
    <location>
        <begin position="56"/>
        <end position="74"/>
    </location>
</feature>
<dbReference type="AlphaFoldDB" id="A0AAQ1UK58"/>
<evidence type="ECO:0000313" key="6">
    <source>
        <dbReference type="EMBL" id="SUB80829.1"/>
    </source>
</evidence>
<keyword evidence="1" id="KW-0547">Nucleotide-binding</keyword>
<feature type="transmembrane region" description="Helical" evidence="4">
    <location>
        <begin position="216"/>
        <end position="237"/>
    </location>
</feature>
<dbReference type="RefSeq" id="WP_115154187.1">
    <property type="nucleotide sequence ID" value="NZ_DBFWLE010000027.1"/>
</dbReference>
<feature type="transmembrane region" description="Helical" evidence="4">
    <location>
        <begin position="29"/>
        <end position="50"/>
    </location>
</feature>
<sequence length="602" mass="67697">MNKDLLSFYHRRAAHYAAMAERLRKRNKLFMLSSFLSFMLIPACIGLYASADKGQLWLMASLQAFLLYLAIRYLDNKNGKQIEHAENLLSVYEKEEAYQQNNFSRFGSGEQYIDPRHAFTYDLDIFGSSSLFQRMNRTITTGGSDTLAGYLADVRMRPVGEIEKRREAIRELAECEPLRAAFCAHGQKHIINTAEILSALNTIKDIRISKFALSRLSLGMAGLGIGLLAVTTVLAATGSLSPVIPVAWAVIQLFAVQTACARSLGKINKVVGKMHTHLRAYISLIRLIAASDLKAAENREIITAIAGKETDAIASFEQLSRLLDGLDQRGNIMGLILFNSLFASDYFLVRRFLKWQVRYMPCIEDWIAAVSRFDALVSLATYRYNEPQAVDAEIVDEEQVVYRAEGIYHPFLGEKAVSNNFRIDDRHYYIITGANMAGKSTFLRTIGVNYLLAVNGLPVFADRLTLSVFSLFTGMRTTDDLNHGISYFNAELLRLKQLMESCRQSSHTLIILDEILKGTNSLDKLNGSRLFLQEIATLAVTGIIATHDLELSKMADAMPDRFHNHCFEIQLSTDITYTYKITPGVARNQNATYLLRKMLLTH</sequence>
<name>A0AAQ1UK58_9BACT</name>
<proteinExistence type="predicted"/>
<gene>
    <name evidence="6" type="primary">mutS_2</name>
    <name evidence="6" type="ORF">NCTC13063_02130</name>
</gene>
<keyword evidence="4" id="KW-1133">Transmembrane helix</keyword>
<evidence type="ECO:0000256" key="2">
    <source>
        <dbReference type="ARBA" id="ARBA00022840"/>
    </source>
</evidence>
<evidence type="ECO:0000256" key="4">
    <source>
        <dbReference type="SAM" id="Phobius"/>
    </source>
</evidence>
<dbReference type="PANTHER" id="PTHR11361:SF99">
    <property type="entry name" value="DNA MISMATCH REPAIR PROTEIN"/>
    <property type="match status" value="1"/>
</dbReference>
<reference evidence="6 7" key="1">
    <citation type="submission" date="2018-06" db="EMBL/GenBank/DDBJ databases">
        <authorList>
            <consortium name="Pathogen Informatics"/>
            <person name="Doyle S."/>
        </authorList>
    </citation>
    <scope>NUCLEOTIDE SEQUENCE [LARGE SCALE GENOMIC DNA]</scope>
    <source>
        <strain evidence="6 7">NCTC13063</strain>
    </source>
</reference>
<dbReference type="GO" id="GO:0006298">
    <property type="term" value="P:mismatch repair"/>
    <property type="evidence" value="ECO:0007669"/>
    <property type="project" value="InterPro"/>
</dbReference>
<keyword evidence="4" id="KW-0812">Transmembrane</keyword>
<dbReference type="EMBL" id="UGTJ01000001">
    <property type="protein sequence ID" value="SUB80829.1"/>
    <property type="molecule type" value="Genomic_DNA"/>
</dbReference>
<evidence type="ECO:0000256" key="1">
    <source>
        <dbReference type="ARBA" id="ARBA00022741"/>
    </source>
</evidence>
<protein>
    <submittedName>
        <fullName evidence="6">DNA mismatch repair protein mutS</fullName>
    </submittedName>
</protein>
<dbReference type="GO" id="GO:0005524">
    <property type="term" value="F:ATP binding"/>
    <property type="evidence" value="ECO:0007669"/>
    <property type="project" value="UniProtKB-KW"/>
</dbReference>
<evidence type="ECO:0000259" key="5">
    <source>
        <dbReference type="SMART" id="SM00534"/>
    </source>
</evidence>
<dbReference type="SUPFAM" id="SSF48334">
    <property type="entry name" value="DNA repair protein MutS, domain III"/>
    <property type="match status" value="1"/>
</dbReference>
<keyword evidence="4" id="KW-0472">Membrane</keyword>
<dbReference type="InterPro" id="IPR036187">
    <property type="entry name" value="DNA_mismatch_repair_MutS_sf"/>
</dbReference>
<dbReference type="GO" id="GO:0140664">
    <property type="term" value="F:ATP-dependent DNA damage sensor activity"/>
    <property type="evidence" value="ECO:0007669"/>
    <property type="project" value="InterPro"/>
</dbReference>
<dbReference type="InterPro" id="IPR045076">
    <property type="entry name" value="MutS"/>
</dbReference>
<keyword evidence="3" id="KW-0238">DNA-binding</keyword>
<comment type="caution">
    <text evidence="6">The sequence shown here is derived from an EMBL/GenBank/DDBJ whole genome shotgun (WGS) entry which is preliminary data.</text>
</comment>
<dbReference type="PANTHER" id="PTHR11361">
    <property type="entry name" value="DNA MISMATCH REPAIR PROTEIN MUTS FAMILY MEMBER"/>
    <property type="match status" value="1"/>
</dbReference>
<evidence type="ECO:0000313" key="7">
    <source>
        <dbReference type="Proteomes" id="UP000255283"/>
    </source>
</evidence>
<dbReference type="Pfam" id="PF00488">
    <property type="entry name" value="MutS_V"/>
    <property type="match status" value="1"/>
</dbReference>